<evidence type="ECO:0000256" key="6">
    <source>
        <dbReference type="ARBA" id="ARBA00023186"/>
    </source>
</evidence>
<dbReference type="InterPro" id="IPR027304">
    <property type="entry name" value="Trigger_fact/SurA_dom_sf"/>
</dbReference>
<dbReference type="RefSeq" id="WP_039650605.1">
    <property type="nucleotide sequence ID" value="NZ_CP007770.1"/>
</dbReference>
<dbReference type="InterPro" id="IPR052029">
    <property type="entry name" value="PpiD_chaperone"/>
</dbReference>
<evidence type="ECO:0000313" key="10">
    <source>
        <dbReference type="EMBL" id="AJC88101.1"/>
    </source>
</evidence>
<dbReference type="PANTHER" id="PTHR47529:SF1">
    <property type="entry name" value="PERIPLASMIC CHAPERONE PPID"/>
    <property type="match status" value="1"/>
</dbReference>
<dbReference type="KEGG" id="cis:CINS_1139"/>
<keyword evidence="5 8" id="KW-0472">Membrane</keyword>
<feature type="transmembrane region" description="Helical" evidence="8">
    <location>
        <begin position="12"/>
        <end position="34"/>
    </location>
</feature>
<name>A0A0A8H1Y6_9BACT</name>
<feature type="domain" description="PpiC" evidence="9">
    <location>
        <begin position="242"/>
        <end position="358"/>
    </location>
</feature>
<proteinExistence type="inferred from homology"/>
<evidence type="ECO:0000259" key="9">
    <source>
        <dbReference type="Pfam" id="PF13145"/>
    </source>
</evidence>
<keyword evidence="4 8" id="KW-1133">Transmembrane helix</keyword>
<dbReference type="Pfam" id="PF13145">
    <property type="entry name" value="Rotamase_2"/>
    <property type="match status" value="1"/>
</dbReference>
<dbReference type="GO" id="GO:0003755">
    <property type="term" value="F:peptidyl-prolyl cis-trans isomerase activity"/>
    <property type="evidence" value="ECO:0007669"/>
    <property type="project" value="InterPro"/>
</dbReference>
<protein>
    <submittedName>
        <fullName evidence="10">Putative periplasmic folding chaperone</fullName>
    </submittedName>
</protein>
<dbReference type="STRING" id="1031564.CINS_1139"/>
<keyword evidence="3 8" id="KW-0812">Transmembrane</keyword>
<evidence type="ECO:0000256" key="1">
    <source>
        <dbReference type="ARBA" id="ARBA00004401"/>
    </source>
</evidence>
<gene>
    <name evidence="10" type="ORF">CINS_1139</name>
</gene>
<comment type="subcellular location">
    <subcellularLocation>
        <location evidence="1">Cell membrane</location>
        <topology evidence="1">Single-pass type II membrane protein</topology>
    </subcellularLocation>
</comment>
<comment type="similarity">
    <text evidence="7">Belongs to the PpiD chaperone family.</text>
</comment>
<dbReference type="GeneID" id="74431925"/>
<reference evidence="10 11" key="1">
    <citation type="journal article" date="2014" name="Genome Biol. Evol.">
        <title>Comparative Genomics of the Campylobacter lari Group.</title>
        <authorList>
            <person name="Miller W.G."/>
            <person name="Yee E."/>
            <person name="Chapman M.H."/>
            <person name="Smith T.P."/>
            <person name="Bono J.L."/>
            <person name="Huynh S."/>
            <person name="Parker C.T."/>
            <person name="Vandamme P."/>
            <person name="Luong K."/>
            <person name="Korlach J."/>
        </authorList>
    </citation>
    <scope>NUCLEOTIDE SEQUENCE [LARGE SCALE GENOMIC DNA]</scope>
    <source>
        <strain evidence="10 11">NCTC 12927</strain>
    </source>
</reference>
<dbReference type="GO" id="GO:0005886">
    <property type="term" value="C:plasma membrane"/>
    <property type="evidence" value="ECO:0007669"/>
    <property type="project" value="UniProtKB-SubCell"/>
</dbReference>
<dbReference type="InterPro" id="IPR000297">
    <property type="entry name" value="PPIase_PpiC"/>
</dbReference>
<dbReference type="Gene3D" id="1.10.4030.10">
    <property type="entry name" value="Porin chaperone SurA, peptide-binding domain"/>
    <property type="match status" value="1"/>
</dbReference>
<keyword evidence="2" id="KW-1003">Cell membrane</keyword>
<dbReference type="Pfam" id="PF13624">
    <property type="entry name" value="SurA_N_3"/>
    <property type="match status" value="1"/>
</dbReference>
<evidence type="ECO:0000256" key="5">
    <source>
        <dbReference type="ARBA" id="ARBA00023136"/>
    </source>
</evidence>
<evidence type="ECO:0000256" key="3">
    <source>
        <dbReference type="ARBA" id="ARBA00022692"/>
    </source>
</evidence>
<evidence type="ECO:0000256" key="7">
    <source>
        <dbReference type="ARBA" id="ARBA00038408"/>
    </source>
</evidence>
<evidence type="ECO:0000256" key="4">
    <source>
        <dbReference type="ARBA" id="ARBA00022989"/>
    </source>
</evidence>
<evidence type="ECO:0000256" key="2">
    <source>
        <dbReference type="ARBA" id="ARBA00022475"/>
    </source>
</evidence>
<dbReference type="EMBL" id="CP007770">
    <property type="protein sequence ID" value="AJC88101.1"/>
    <property type="molecule type" value="Genomic_DNA"/>
</dbReference>
<dbReference type="AlphaFoldDB" id="A0A0A8H1Y6"/>
<dbReference type="SUPFAM" id="SSF109998">
    <property type="entry name" value="Triger factor/SurA peptide-binding domain-like"/>
    <property type="match status" value="1"/>
</dbReference>
<dbReference type="Proteomes" id="UP000031163">
    <property type="component" value="Chromosome"/>
</dbReference>
<evidence type="ECO:0000256" key="8">
    <source>
        <dbReference type="SAM" id="Phobius"/>
    </source>
</evidence>
<sequence length="493" mass="58014">MLTWMQHHKKYLVVTIWISVIAFVGAGFVGWGSYDFNTDRANAVAKVGDEKISYDEFNLKYSQLFGYYSQLNNGDYTQEQALKDGLDTQAIDELIREKLLLSYAKSLGLSVSEEEIAYDLAHQKIFQNDSGIFDKNIYYNILSRNNYTAKNYEQIIHDELLLKKINAIFNLPLKENEIEMFAASFLMQDKLKIQVVYIDDKNISIDEKELYQTWEKNKNLYKTEPSYELATYFLEPKKMQINEKELIQFYEENKNNYKDFNGKILSLEESKDKITKDFELSNLKVQANESYVALKKGELKFDKNITISDADIYYPLESIQKSKEKDFIKPFRFKDGYMIAQIVKINPIQTKTFEQAKKEVETIYLKEKARKILEEEAKKALTNFKGIDIGIYSRDSSKNTKVDDRIMNNTEFSEFLMQVFDSNKQKSYVLFDNKAIVYEISEQKLQNKEKDKIYQFIIEQSARQTKQTILKEELLKKLIELYPIKRYYKGNAS</sequence>
<dbReference type="PANTHER" id="PTHR47529">
    <property type="entry name" value="PEPTIDYL-PROLYL CIS-TRANS ISOMERASE D"/>
    <property type="match status" value="1"/>
</dbReference>
<keyword evidence="6" id="KW-0143">Chaperone</keyword>
<evidence type="ECO:0000313" key="11">
    <source>
        <dbReference type="Proteomes" id="UP000031163"/>
    </source>
</evidence>
<organism evidence="10 11">
    <name type="scientific">Campylobacter insulaenigrae NCTC 12927</name>
    <dbReference type="NCBI Taxonomy" id="1031564"/>
    <lineage>
        <taxon>Bacteria</taxon>
        <taxon>Pseudomonadati</taxon>
        <taxon>Campylobacterota</taxon>
        <taxon>Epsilonproteobacteria</taxon>
        <taxon>Campylobacterales</taxon>
        <taxon>Campylobacteraceae</taxon>
        <taxon>Campylobacter</taxon>
    </lineage>
</organism>
<accession>A0A0A8H1Y6</accession>
<dbReference type="HOGENOM" id="CLU_552854_0_0_7"/>